<name>A0A1L3ZVK5_9SPHN</name>
<keyword evidence="4" id="KW-1185">Reference proteome</keyword>
<dbReference type="EMBL" id="CP018221">
    <property type="protein sequence ID" value="API59645.1"/>
    <property type="molecule type" value="Genomic_DNA"/>
</dbReference>
<dbReference type="KEGG" id="sphj:BSL82_10205"/>
<proteinExistence type="predicted"/>
<dbReference type="STRING" id="1921510.BSL82_10205"/>
<organism evidence="3 4">
    <name type="scientific">Tardibacter chloracetimidivorans</name>
    <dbReference type="NCBI Taxonomy" id="1921510"/>
    <lineage>
        <taxon>Bacteria</taxon>
        <taxon>Pseudomonadati</taxon>
        <taxon>Pseudomonadota</taxon>
        <taxon>Alphaproteobacteria</taxon>
        <taxon>Sphingomonadales</taxon>
        <taxon>Sphingomonadaceae</taxon>
        <taxon>Tardibacter</taxon>
    </lineage>
</organism>
<dbReference type="OrthoDB" id="9815229at2"/>
<dbReference type="Pfam" id="PF09374">
    <property type="entry name" value="PG_binding_3"/>
    <property type="match status" value="1"/>
</dbReference>
<reference evidence="4" key="1">
    <citation type="submission" date="2016-11" db="EMBL/GenBank/DDBJ databases">
        <title>Complete Genome Sequence of alachlor-degrading Sphingomonas sp. strain JJ-A5.</title>
        <authorList>
            <person name="Lee H."/>
            <person name="Ka J.-O."/>
        </authorList>
    </citation>
    <scope>NUCLEOTIDE SEQUENCE [LARGE SCALE GENOMIC DNA]</scope>
    <source>
        <strain evidence="4">JJ-A5</strain>
    </source>
</reference>
<dbReference type="Gene3D" id="1.20.141.10">
    <property type="entry name" value="Chitosanase, subunit A, domain 1"/>
    <property type="match status" value="1"/>
</dbReference>
<feature type="domain" description="Peptidoglycan binding" evidence="2">
    <location>
        <begin position="94"/>
        <end position="171"/>
    </location>
</feature>
<feature type="domain" description="TtsA-like Glycoside hydrolase family 108" evidence="1">
    <location>
        <begin position="8"/>
        <end position="90"/>
    </location>
</feature>
<dbReference type="InterPro" id="IPR023346">
    <property type="entry name" value="Lysozyme-like_dom_sf"/>
</dbReference>
<evidence type="ECO:0000313" key="4">
    <source>
        <dbReference type="Proteomes" id="UP000182063"/>
    </source>
</evidence>
<dbReference type="Pfam" id="PF05838">
    <property type="entry name" value="Glyco_hydro_108"/>
    <property type="match status" value="1"/>
</dbReference>
<evidence type="ECO:0000259" key="1">
    <source>
        <dbReference type="Pfam" id="PF05838"/>
    </source>
</evidence>
<dbReference type="RefSeq" id="WP_072597366.1">
    <property type="nucleotide sequence ID" value="NZ_CP018221.1"/>
</dbReference>
<evidence type="ECO:0000313" key="3">
    <source>
        <dbReference type="EMBL" id="API59645.1"/>
    </source>
</evidence>
<dbReference type="Proteomes" id="UP000182063">
    <property type="component" value="Chromosome"/>
</dbReference>
<dbReference type="AlphaFoldDB" id="A0A1L3ZVK5"/>
<protein>
    <submittedName>
        <fullName evidence="3">Uncharacterized protein</fullName>
    </submittedName>
</protein>
<sequence length="173" mass="19046">MNIEAELEELLKREGGYVNHPADRGGPTNFGITQAVARATGYAGDMRNLPRETAKAIYRKQYWTAPGFDRIDRLAPAVAAELFDTGVNMGTGVAARFLQRALNTFSGGLVVDGQIGQKTLDALSAFLLKRGNRGHLNLVKVLNGFQVERYAEIVEKNPSQRAFFYGWIDARVA</sequence>
<dbReference type="CDD" id="cd13926">
    <property type="entry name" value="N-acetylmuramidase_GH108"/>
    <property type="match status" value="1"/>
</dbReference>
<dbReference type="InterPro" id="IPR008565">
    <property type="entry name" value="TtsA-like_GH18_dom"/>
</dbReference>
<dbReference type="InterPro" id="IPR018537">
    <property type="entry name" value="Peptidoglycan-bd_3"/>
</dbReference>
<evidence type="ECO:0000259" key="2">
    <source>
        <dbReference type="Pfam" id="PF09374"/>
    </source>
</evidence>
<gene>
    <name evidence="3" type="ORF">BSL82_10205</name>
</gene>
<accession>A0A1L3ZVK5</accession>
<dbReference type="SUPFAM" id="SSF53955">
    <property type="entry name" value="Lysozyme-like"/>
    <property type="match status" value="1"/>
</dbReference>